<reference evidence="2 3" key="1">
    <citation type="submission" date="2020-08" db="EMBL/GenBank/DDBJ databases">
        <title>Novel species isolated from subtropical streams in China.</title>
        <authorList>
            <person name="Lu H."/>
        </authorList>
    </citation>
    <scope>NUCLEOTIDE SEQUENCE [LARGE SCALE GENOMIC DNA]</scope>
    <source>
        <strain evidence="2 3">KCTC 52442</strain>
    </source>
</reference>
<organism evidence="2 3">
    <name type="scientific">Undibacterium amnicola</name>
    <dbReference type="NCBI Taxonomy" id="1834038"/>
    <lineage>
        <taxon>Bacteria</taxon>
        <taxon>Pseudomonadati</taxon>
        <taxon>Pseudomonadota</taxon>
        <taxon>Betaproteobacteria</taxon>
        <taxon>Burkholderiales</taxon>
        <taxon>Oxalobacteraceae</taxon>
        <taxon>Undibacterium</taxon>
    </lineage>
</organism>
<dbReference type="RefSeq" id="WP_186891609.1">
    <property type="nucleotide sequence ID" value="NZ_JACOFU010000005.1"/>
</dbReference>
<evidence type="ECO:0000313" key="3">
    <source>
        <dbReference type="Proteomes" id="UP000643610"/>
    </source>
</evidence>
<name>A0ABR6XST8_9BURK</name>
<sequence>MKSTFTHKAIVAVVSAVVVVSAANAFQTNQTKQVVAGKQTMQQVTVAAKRMSPEEKLAFDLQSTGMQTVIISAKRLTPEQKLAMDAQDRAWQSAAKNKAITKG</sequence>
<evidence type="ECO:0008006" key="4">
    <source>
        <dbReference type="Google" id="ProtNLM"/>
    </source>
</evidence>
<keyword evidence="3" id="KW-1185">Reference proteome</keyword>
<protein>
    <recommendedName>
        <fullName evidence="4">DUF4148 domain-containing protein</fullName>
    </recommendedName>
</protein>
<evidence type="ECO:0000256" key="1">
    <source>
        <dbReference type="SAM" id="SignalP"/>
    </source>
</evidence>
<comment type="caution">
    <text evidence="2">The sequence shown here is derived from an EMBL/GenBank/DDBJ whole genome shotgun (WGS) entry which is preliminary data.</text>
</comment>
<gene>
    <name evidence="2" type="ORF">H8K33_13770</name>
</gene>
<feature type="signal peptide" evidence="1">
    <location>
        <begin position="1"/>
        <end position="25"/>
    </location>
</feature>
<evidence type="ECO:0000313" key="2">
    <source>
        <dbReference type="EMBL" id="MBC3832571.1"/>
    </source>
</evidence>
<feature type="chain" id="PRO_5045917396" description="DUF4148 domain-containing protein" evidence="1">
    <location>
        <begin position="26"/>
        <end position="103"/>
    </location>
</feature>
<dbReference type="EMBL" id="JACOFU010000005">
    <property type="protein sequence ID" value="MBC3832571.1"/>
    <property type="molecule type" value="Genomic_DNA"/>
</dbReference>
<keyword evidence="1" id="KW-0732">Signal</keyword>
<accession>A0ABR6XST8</accession>
<proteinExistence type="predicted"/>
<dbReference type="Proteomes" id="UP000643610">
    <property type="component" value="Unassembled WGS sequence"/>
</dbReference>